<dbReference type="AlphaFoldDB" id="A0A9Q9FFM2"/>
<keyword evidence="1" id="KW-0175">Coiled coil</keyword>
<dbReference type="EMBL" id="CP071250">
    <property type="protein sequence ID" value="UUF09643.1"/>
    <property type="molecule type" value="Genomic_DNA"/>
</dbReference>
<proteinExistence type="predicted"/>
<sequence>MSILSSSNVLVTNLEQNQIESQQLMNVLISTEENETQISFLNKESNDDTPSNQKQESQELHKVNSSSEVSDIPRIEEDEAKKKVALANLQAALSESQNEDLEENAQQEVSNQAFKLSSSGDEIVKAIPLSTISNSDSTVDETETVFKDYRQTFYSVTAGEVKVGYGLTYQDDSVKVIDNVMHYYDAQYEWLPIVAINIDEVLEVGLNERGIPNYYGTVLEITYPEGDTQKAIVLDACGACSWDNRIDLWVYDHDYQHDIKGIEYRIVREGFKDDKEQS</sequence>
<evidence type="ECO:0000256" key="1">
    <source>
        <dbReference type="SAM" id="Coils"/>
    </source>
</evidence>
<gene>
    <name evidence="3" type="ORF">J0J70_02240</name>
</gene>
<organism evidence="3 4">
    <name type="scientific">Turicibacter bilis</name>
    <dbReference type="NCBI Taxonomy" id="2735723"/>
    <lineage>
        <taxon>Bacteria</taxon>
        <taxon>Bacillati</taxon>
        <taxon>Bacillota</taxon>
        <taxon>Erysipelotrichia</taxon>
        <taxon>Erysipelotrichales</taxon>
        <taxon>Turicibacteraceae</taxon>
        <taxon>Turicibacter</taxon>
    </lineage>
</organism>
<dbReference type="Proteomes" id="UP001058072">
    <property type="component" value="Chromosome"/>
</dbReference>
<name>A0A9Q9FFM2_9FIRM</name>
<evidence type="ECO:0000313" key="3">
    <source>
        <dbReference type="EMBL" id="UUF09643.1"/>
    </source>
</evidence>
<protein>
    <submittedName>
        <fullName evidence="3">Uncharacterized protein</fullName>
    </submittedName>
</protein>
<reference evidence="3" key="1">
    <citation type="submission" date="2021-03" db="EMBL/GenBank/DDBJ databases">
        <title>Comparative Genomics and Metabolomics in the genus Turicibacter.</title>
        <authorList>
            <person name="Maki J."/>
            <person name="Looft T."/>
        </authorList>
    </citation>
    <scope>NUCLEOTIDE SEQUENCE</scope>
    <source>
        <strain evidence="3">ISU324</strain>
    </source>
</reference>
<feature type="coiled-coil region" evidence="1">
    <location>
        <begin position="75"/>
        <end position="111"/>
    </location>
</feature>
<accession>A0A9Q9FFM2</accession>
<feature type="compositionally biased region" description="Polar residues" evidence="2">
    <location>
        <begin position="42"/>
        <end position="55"/>
    </location>
</feature>
<feature type="region of interest" description="Disordered" evidence="2">
    <location>
        <begin position="42"/>
        <end position="72"/>
    </location>
</feature>
<evidence type="ECO:0000256" key="2">
    <source>
        <dbReference type="SAM" id="MobiDB-lite"/>
    </source>
</evidence>
<evidence type="ECO:0000313" key="4">
    <source>
        <dbReference type="Proteomes" id="UP001058072"/>
    </source>
</evidence>